<evidence type="ECO:0000313" key="1">
    <source>
        <dbReference type="EMBL" id="MBC8571617.1"/>
    </source>
</evidence>
<comment type="caution">
    <text evidence="1">The sequence shown here is derived from an EMBL/GenBank/DDBJ whole genome shotgun (WGS) entry which is preliminary data.</text>
</comment>
<dbReference type="RefSeq" id="WP_249306532.1">
    <property type="nucleotide sequence ID" value="NZ_JACRSZ010000001.1"/>
</dbReference>
<sequence length="75" mass="8526">MSVIAPEKDAHRLEGTTYRDRQKVALELNDPSRTGQENQIRCVSHSGNSRYRITRCSRQLPEIWEVTVNKGGTAI</sequence>
<proteinExistence type="predicted"/>
<protein>
    <submittedName>
        <fullName evidence="1">Uncharacterized protein</fullName>
    </submittedName>
</protein>
<evidence type="ECO:0000313" key="2">
    <source>
        <dbReference type="Proteomes" id="UP000657421"/>
    </source>
</evidence>
<gene>
    <name evidence="1" type="ORF">H8716_00740</name>
</gene>
<keyword evidence="2" id="KW-1185">Reference proteome</keyword>
<dbReference type="Proteomes" id="UP000657421">
    <property type="component" value="Unassembled WGS sequence"/>
</dbReference>
<name>A0ABR7N728_9FIRM</name>
<organism evidence="1 2">
    <name type="scientific">Jingyaoa shaoxingensis</name>
    <dbReference type="NCBI Taxonomy" id="2763671"/>
    <lineage>
        <taxon>Bacteria</taxon>
        <taxon>Bacillati</taxon>
        <taxon>Bacillota</taxon>
        <taxon>Clostridia</taxon>
        <taxon>Lachnospirales</taxon>
        <taxon>Lachnospiraceae</taxon>
        <taxon>Jingyaoa</taxon>
    </lineage>
</organism>
<reference evidence="1 2" key="1">
    <citation type="submission" date="2020-08" db="EMBL/GenBank/DDBJ databases">
        <title>Genome public.</title>
        <authorList>
            <person name="Liu C."/>
            <person name="Sun Q."/>
        </authorList>
    </citation>
    <scope>NUCLEOTIDE SEQUENCE [LARGE SCALE GENOMIC DNA]</scope>
    <source>
        <strain evidence="1 2">NSJ-46</strain>
    </source>
</reference>
<dbReference type="EMBL" id="JACRSZ010000001">
    <property type="protein sequence ID" value="MBC8571617.1"/>
    <property type="molecule type" value="Genomic_DNA"/>
</dbReference>
<accession>A0ABR7N728</accession>